<dbReference type="PROSITE" id="PS50146">
    <property type="entry name" value="DAGK"/>
    <property type="match status" value="1"/>
</dbReference>
<dbReference type="GO" id="GO:0008929">
    <property type="term" value="F:methylglyoxal synthase activity"/>
    <property type="evidence" value="ECO:0007669"/>
    <property type="project" value="InterPro"/>
</dbReference>
<dbReference type="InterPro" id="IPR045540">
    <property type="entry name" value="YegS/DAGK_C"/>
</dbReference>
<dbReference type="Pfam" id="PF19279">
    <property type="entry name" value="YegS_C"/>
    <property type="match status" value="1"/>
</dbReference>
<name>A0AA43U609_9ACTN</name>
<evidence type="ECO:0000313" key="3">
    <source>
        <dbReference type="Proteomes" id="UP001168575"/>
    </source>
</evidence>
<dbReference type="GO" id="GO:0019242">
    <property type="term" value="P:methylglyoxal biosynthetic process"/>
    <property type="evidence" value="ECO:0007669"/>
    <property type="project" value="InterPro"/>
</dbReference>
<dbReference type="Proteomes" id="UP001168575">
    <property type="component" value="Unassembled WGS sequence"/>
</dbReference>
<protein>
    <submittedName>
        <fullName evidence="2">Diacylglycerol kinase family protein</fullName>
    </submittedName>
</protein>
<dbReference type="PANTHER" id="PTHR30492">
    <property type="entry name" value="METHYLGLYOXAL SYNTHASE"/>
    <property type="match status" value="1"/>
</dbReference>
<evidence type="ECO:0000313" key="2">
    <source>
        <dbReference type="EMBL" id="MDO4841828.1"/>
    </source>
</evidence>
<dbReference type="Pfam" id="PF00781">
    <property type="entry name" value="DAGK_cat"/>
    <property type="match status" value="1"/>
</dbReference>
<evidence type="ECO:0000259" key="1">
    <source>
        <dbReference type="PROSITE" id="PS50146"/>
    </source>
</evidence>
<dbReference type="InterPro" id="IPR001206">
    <property type="entry name" value="Diacylglycerol_kinase_cat_dom"/>
</dbReference>
<dbReference type="GO" id="GO:0005829">
    <property type="term" value="C:cytosol"/>
    <property type="evidence" value="ECO:0007669"/>
    <property type="project" value="TreeGrafter"/>
</dbReference>
<dbReference type="SUPFAM" id="SSF111331">
    <property type="entry name" value="NAD kinase/diacylglycerol kinase-like"/>
    <property type="match status" value="1"/>
</dbReference>
<proteinExistence type="predicted"/>
<dbReference type="InterPro" id="IPR017438">
    <property type="entry name" value="ATP-NAD_kinase_N"/>
</dbReference>
<keyword evidence="2" id="KW-0418">Kinase</keyword>
<dbReference type="PANTHER" id="PTHR30492:SF0">
    <property type="entry name" value="METHYLGLYOXAL SYNTHASE"/>
    <property type="match status" value="1"/>
</dbReference>
<reference evidence="2" key="1">
    <citation type="submission" date="2023-07" db="EMBL/GenBank/DDBJ databases">
        <title>Between Cages and Wild: Unraveling the Impact of Captivity on Animal Microbiomes and Antimicrobial Resistance.</title>
        <authorList>
            <person name="Schmartz G.P."/>
            <person name="Rehner J."/>
            <person name="Schuff M.J."/>
            <person name="Becker S.L."/>
            <person name="Kravczyk M."/>
            <person name="Gurevich A."/>
            <person name="Francke R."/>
            <person name="Mueller R."/>
            <person name="Keller V."/>
            <person name="Keller A."/>
        </authorList>
    </citation>
    <scope>NUCLEOTIDE SEQUENCE</scope>
    <source>
        <strain evidence="2">S12M_St_49</strain>
    </source>
</reference>
<gene>
    <name evidence="2" type="ORF">Q3982_04025</name>
</gene>
<dbReference type="Gene3D" id="3.40.50.10330">
    <property type="entry name" value="Probable inorganic polyphosphate/atp-NAD kinase, domain 1"/>
    <property type="match status" value="1"/>
</dbReference>
<dbReference type="AlphaFoldDB" id="A0AA43U609"/>
<dbReference type="InterPro" id="IPR016064">
    <property type="entry name" value="NAD/diacylglycerol_kinase_sf"/>
</dbReference>
<keyword evidence="2" id="KW-0808">Transferase</keyword>
<comment type="caution">
    <text evidence="2">The sequence shown here is derived from an EMBL/GenBank/DDBJ whole genome shotgun (WGS) entry which is preliminary data.</text>
</comment>
<keyword evidence="3" id="KW-1185">Reference proteome</keyword>
<sequence>MKLLVINNQDSGLSAKAVFSYIRQCSQFAEDITVRSCGNNWDPTSFLYDADEYDAVICAGGDGTFASVSHAMANTGIPILPYPAGTANLMALNLYLPIDDPALAKITYEMQTLDFDLGEITLSDGRKKGFSIMAGAGYDATIMQEAIPGKKILGPLSYATAAVANFAPQHAKIELKVDDEEISTSGVGVLLVNFSRIQFDLSVVHENNPTDGMFDVVVFNTSDAIGLIPALMSAVLDRSGDFPSRTDAFQVFKGKHIEVVTDPPLQVQYDGEPAGITTPFSADILPKASRIIVGDDAIKHFSNNE</sequence>
<accession>A0AA43U609</accession>
<dbReference type="Gene3D" id="2.60.200.40">
    <property type="match status" value="1"/>
</dbReference>
<dbReference type="EMBL" id="JAUMVS010000052">
    <property type="protein sequence ID" value="MDO4841828.1"/>
    <property type="molecule type" value="Genomic_DNA"/>
</dbReference>
<dbReference type="GO" id="GO:0016301">
    <property type="term" value="F:kinase activity"/>
    <property type="evidence" value="ECO:0007669"/>
    <property type="project" value="UniProtKB-KW"/>
</dbReference>
<dbReference type="InterPro" id="IPR004363">
    <property type="entry name" value="Methylgl_synth"/>
</dbReference>
<feature type="domain" description="DAGKc" evidence="1">
    <location>
        <begin position="47"/>
        <end position="125"/>
    </location>
</feature>
<organism evidence="2 3">
    <name type="scientific">Phoenicibacter congonensis</name>
    <dbReference type="NCBI Taxonomy" id="1944646"/>
    <lineage>
        <taxon>Bacteria</taxon>
        <taxon>Bacillati</taxon>
        <taxon>Actinomycetota</taxon>
        <taxon>Coriobacteriia</taxon>
        <taxon>Eggerthellales</taxon>
        <taxon>Eggerthellaceae</taxon>
        <taxon>Phoenicibacter</taxon>
    </lineage>
</organism>